<dbReference type="Gene3D" id="3.40.50.12780">
    <property type="entry name" value="N-terminal domain of ligase-like"/>
    <property type="match status" value="1"/>
</dbReference>
<protein>
    <submittedName>
        <fullName evidence="4">Class I adenylate-forming enzyme family protein</fullName>
    </submittedName>
</protein>
<evidence type="ECO:0000256" key="1">
    <source>
        <dbReference type="ARBA" id="ARBA00006432"/>
    </source>
</evidence>
<proteinExistence type="inferred from homology"/>
<dbReference type="SUPFAM" id="SSF56801">
    <property type="entry name" value="Acetyl-CoA synthetase-like"/>
    <property type="match status" value="1"/>
</dbReference>
<dbReference type="InterPro" id="IPR020845">
    <property type="entry name" value="AMP-binding_CS"/>
</dbReference>
<comment type="caution">
    <text evidence="4">The sequence shown here is derived from an EMBL/GenBank/DDBJ whole genome shotgun (WGS) entry which is preliminary data.</text>
</comment>
<sequence>MNLIEEIARRHDPATLAVVSGERRLTYGDLFRCAREIGAQIPTIGRIPRIGLQCPNGVSYIVLSMGVLLAGGCLVPLAEELTAAERTEIATTTALDFILAADELPWHGTEETLLSSESDGTPWKLLRSADLTPAFPEDGFQALNPAFIRFSSGTTGTSKGVVLSHETLLARITAANEGLQIGPADRVLWMLPMAHHFAVSIVLYLHFGATTVLEHSAMREDILTTAEKHQATVIYGSPFHFGMLSGDKGGFLWPSLRLAVATAAALPEVTAKAFEQRFGKPLHQGLGIIEVGLSVLNLDAASEKPTSLGKPLPAYEVELRDDEFHVRGPGLLDAYLVPWNPSPLDDGWFASGDLVQRDEDGHLFLMGRKKSVINVAGMKVFPEEVERVLNDHPAVTRSRVFGREHPQMGQVPVAEIIPTDPALPPKPIELQRHCKALLSAYKVPMVFRMVESLPLTASGKLKRVPSDPGSAGLQTG</sequence>
<dbReference type="PROSITE" id="PS00455">
    <property type="entry name" value="AMP_BINDING"/>
    <property type="match status" value="1"/>
</dbReference>
<gene>
    <name evidence="4" type="ORF">WKV53_00490</name>
</gene>
<evidence type="ECO:0000313" key="5">
    <source>
        <dbReference type="Proteomes" id="UP001371305"/>
    </source>
</evidence>
<dbReference type="InterPro" id="IPR045851">
    <property type="entry name" value="AMP-bd_C_sf"/>
</dbReference>
<reference evidence="4 5" key="1">
    <citation type="submission" date="2024-04" db="EMBL/GenBank/DDBJ databases">
        <title>Luteolibacter sp. isolated from soil.</title>
        <authorList>
            <person name="An J."/>
        </authorList>
    </citation>
    <scope>NUCLEOTIDE SEQUENCE [LARGE SCALE GENOMIC DNA]</scope>
    <source>
        <strain evidence="4 5">Y139</strain>
    </source>
</reference>
<dbReference type="PANTHER" id="PTHR43201:SF8">
    <property type="entry name" value="ACYL-COA SYNTHETASE FAMILY MEMBER 3"/>
    <property type="match status" value="1"/>
</dbReference>
<dbReference type="EMBL" id="JBBUKT010000001">
    <property type="protein sequence ID" value="MEK7948948.1"/>
    <property type="molecule type" value="Genomic_DNA"/>
</dbReference>
<dbReference type="InterPro" id="IPR000873">
    <property type="entry name" value="AMP-dep_synth/lig_dom"/>
</dbReference>
<organism evidence="4 5">
    <name type="scientific">Luteolibacter soli</name>
    <dbReference type="NCBI Taxonomy" id="3135280"/>
    <lineage>
        <taxon>Bacteria</taxon>
        <taxon>Pseudomonadati</taxon>
        <taxon>Verrucomicrobiota</taxon>
        <taxon>Verrucomicrobiia</taxon>
        <taxon>Verrucomicrobiales</taxon>
        <taxon>Verrucomicrobiaceae</taxon>
        <taxon>Luteolibacter</taxon>
    </lineage>
</organism>
<evidence type="ECO:0000313" key="4">
    <source>
        <dbReference type="EMBL" id="MEK7948948.1"/>
    </source>
</evidence>
<dbReference type="Gene3D" id="3.30.300.30">
    <property type="match status" value="1"/>
</dbReference>
<evidence type="ECO:0000259" key="2">
    <source>
        <dbReference type="Pfam" id="PF00501"/>
    </source>
</evidence>
<name>A0ABU9AN58_9BACT</name>
<feature type="domain" description="AMP-binding enzyme C-terminal" evidence="3">
    <location>
        <begin position="384"/>
        <end position="460"/>
    </location>
</feature>
<dbReference type="Pfam" id="PF00501">
    <property type="entry name" value="AMP-binding"/>
    <property type="match status" value="1"/>
</dbReference>
<evidence type="ECO:0000259" key="3">
    <source>
        <dbReference type="Pfam" id="PF13193"/>
    </source>
</evidence>
<dbReference type="Pfam" id="PF13193">
    <property type="entry name" value="AMP-binding_C"/>
    <property type="match status" value="1"/>
</dbReference>
<dbReference type="Proteomes" id="UP001371305">
    <property type="component" value="Unassembled WGS sequence"/>
</dbReference>
<keyword evidence="5" id="KW-1185">Reference proteome</keyword>
<dbReference type="RefSeq" id="WP_341402293.1">
    <property type="nucleotide sequence ID" value="NZ_JBBUKT010000001.1"/>
</dbReference>
<dbReference type="InterPro" id="IPR042099">
    <property type="entry name" value="ANL_N_sf"/>
</dbReference>
<comment type="similarity">
    <text evidence="1">Belongs to the ATP-dependent AMP-binding enzyme family.</text>
</comment>
<dbReference type="CDD" id="cd04433">
    <property type="entry name" value="AFD_class_I"/>
    <property type="match status" value="1"/>
</dbReference>
<dbReference type="PANTHER" id="PTHR43201">
    <property type="entry name" value="ACYL-COA SYNTHETASE"/>
    <property type="match status" value="1"/>
</dbReference>
<feature type="domain" description="AMP-dependent synthetase/ligase" evidence="2">
    <location>
        <begin position="8"/>
        <end position="323"/>
    </location>
</feature>
<accession>A0ABU9AN58</accession>
<dbReference type="InterPro" id="IPR025110">
    <property type="entry name" value="AMP-bd_C"/>
</dbReference>